<feature type="region of interest" description="Disordered" evidence="12">
    <location>
        <begin position="171"/>
        <end position="285"/>
    </location>
</feature>
<dbReference type="InterPro" id="IPR008266">
    <property type="entry name" value="Tyr_kinase_AS"/>
</dbReference>
<dbReference type="PROSITE" id="PS01245">
    <property type="entry name" value="RIO1"/>
    <property type="match status" value="1"/>
</dbReference>
<evidence type="ECO:0000256" key="8">
    <source>
        <dbReference type="ARBA" id="ARBA00022840"/>
    </source>
</evidence>
<keyword evidence="3" id="KW-0723">Serine/threonine-protein kinase</keyword>
<dbReference type="EC" id="2.7.11.1" evidence="2"/>
<feature type="compositionally biased region" description="Basic residues" evidence="12">
    <location>
        <begin position="263"/>
        <end position="285"/>
    </location>
</feature>
<evidence type="ECO:0000313" key="14">
    <source>
        <dbReference type="EMBL" id="WIA22833.1"/>
    </source>
</evidence>
<reference evidence="14 15" key="1">
    <citation type="submission" date="2023-05" db="EMBL/GenBank/DDBJ databases">
        <title>A 100% complete, gapless, phased diploid assembly of the Scenedesmus obliquus UTEX 3031 genome.</title>
        <authorList>
            <person name="Biondi T.C."/>
            <person name="Hanschen E.R."/>
            <person name="Kwon T."/>
            <person name="Eng W."/>
            <person name="Kruse C.P.S."/>
            <person name="Koehler S.I."/>
            <person name="Kunde Y."/>
            <person name="Gleasner C.D."/>
            <person name="You Mak K.T."/>
            <person name="Polle J."/>
            <person name="Hovde B.T."/>
            <person name="Starkenburg S.R."/>
        </authorList>
    </citation>
    <scope>NUCLEOTIDE SEQUENCE [LARGE SCALE GENOMIC DNA]</scope>
    <source>
        <strain evidence="14 15">DOE0152z</strain>
    </source>
</reference>
<accession>A0ABY8UTF8</accession>
<keyword evidence="4" id="KW-0808">Transferase</keyword>
<evidence type="ECO:0000256" key="3">
    <source>
        <dbReference type="ARBA" id="ARBA00022527"/>
    </source>
</evidence>
<protein>
    <recommendedName>
        <fullName evidence="2">non-specific serine/threonine protein kinase</fullName>
        <ecNumber evidence="2">2.7.11.1</ecNumber>
    </recommendedName>
</protein>
<keyword evidence="7" id="KW-0418">Kinase</keyword>
<evidence type="ECO:0000256" key="6">
    <source>
        <dbReference type="ARBA" id="ARBA00022741"/>
    </source>
</evidence>
<keyword evidence="5" id="KW-0479">Metal-binding</keyword>
<sequence length="285" mass="30732">MEFVGDNGVAAPRLKDANLPLAKMCAAYQQMLRIVRQLYQTCRLVHADLSEYNILVHKDQLVIIDVSQAVDLDHPKALDFLREDCAHVNDFFRRGGVAVLTNRELFDFAVDPNINDSNEAAVLEELQQRAASRPLERSAEAQVADAVFQQAFIPRKLDEVSHYERDRDRLAAGASTAGSEGVSAAGCSGSRPSGSSAPDKGDGGSSSSSSGSDSEDDDSSGSGSEDEGSDAEGKSAAGGPADQEAEKAARKEHKKAVKEANREKRKTKTPKHVKKQHKAKAKKKK</sequence>
<evidence type="ECO:0000259" key="13">
    <source>
        <dbReference type="SMART" id="SM00090"/>
    </source>
</evidence>
<feature type="domain" description="RIO kinase" evidence="13">
    <location>
        <begin position="1"/>
        <end position="111"/>
    </location>
</feature>
<proteinExistence type="inferred from homology"/>
<keyword evidence="8" id="KW-0067">ATP-binding</keyword>
<dbReference type="SUPFAM" id="SSF56112">
    <property type="entry name" value="Protein kinase-like (PK-like)"/>
    <property type="match status" value="1"/>
</dbReference>
<comment type="catalytic activity">
    <reaction evidence="11">
        <text>L-seryl-[protein] + ATP = O-phospho-L-seryl-[protein] + ADP + H(+)</text>
        <dbReference type="Rhea" id="RHEA:17989"/>
        <dbReference type="Rhea" id="RHEA-COMP:9863"/>
        <dbReference type="Rhea" id="RHEA-COMP:11604"/>
        <dbReference type="ChEBI" id="CHEBI:15378"/>
        <dbReference type="ChEBI" id="CHEBI:29999"/>
        <dbReference type="ChEBI" id="CHEBI:30616"/>
        <dbReference type="ChEBI" id="CHEBI:83421"/>
        <dbReference type="ChEBI" id="CHEBI:456216"/>
        <dbReference type="EC" id="2.7.11.1"/>
    </reaction>
</comment>
<organism evidence="14 15">
    <name type="scientific">Tetradesmus obliquus</name>
    <name type="common">Green alga</name>
    <name type="synonym">Acutodesmus obliquus</name>
    <dbReference type="NCBI Taxonomy" id="3088"/>
    <lineage>
        <taxon>Eukaryota</taxon>
        <taxon>Viridiplantae</taxon>
        <taxon>Chlorophyta</taxon>
        <taxon>core chlorophytes</taxon>
        <taxon>Chlorophyceae</taxon>
        <taxon>CS clade</taxon>
        <taxon>Sphaeropleales</taxon>
        <taxon>Scenedesmaceae</taxon>
        <taxon>Tetradesmus</taxon>
    </lineage>
</organism>
<dbReference type="InterPro" id="IPR051272">
    <property type="entry name" value="RIO-type_Ser/Thr_kinase"/>
</dbReference>
<dbReference type="InterPro" id="IPR011009">
    <property type="entry name" value="Kinase-like_dom_sf"/>
</dbReference>
<dbReference type="SMART" id="SM00090">
    <property type="entry name" value="RIO"/>
    <property type="match status" value="1"/>
</dbReference>
<feature type="compositionally biased region" description="Acidic residues" evidence="12">
    <location>
        <begin position="213"/>
        <end position="230"/>
    </location>
</feature>
<evidence type="ECO:0000256" key="5">
    <source>
        <dbReference type="ARBA" id="ARBA00022723"/>
    </source>
</evidence>
<keyword evidence="6" id="KW-0547">Nucleotide-binding</keyword>
<evidence type="ECO:0000256" key="7">
    <source>
        <dbReference type="ARBA" id="ARBA00022777"/>
    </source>
</evidence>
<dbReference type="InterPro" id="IPR018934">
    <property type="entry name" value="RIO_dom"/>
</dbReference>
<gene>
    <name evidence="14" type="ORF">OEZ85_001223</name>
</gene>
<name>A0ABY8UTF8_TETOB</name>
<evidence type="ECO:0000256" key="9">
    <source>
        <dbReference type="ARBA" id="ARBA00022842"/>
    </source>
</evidence>
<dbReference type="EMBL" id="CP126222">
    <property type="protein sequence ID" value="WIA22833.1"/>
    <property type="molecule type" value="Genomic_DNA"/>
</dbReference>
<comment type="catalytic activity">
    <reaction evidence="10">
        <text>L-threonyl-[protein] + ATP = O-phospho-L-threonyl-[protein] + ADP + H(+)</text>
        <dbReference type="Rhea" id="RHEA:46608"/>
        <dbReference type="Rhea" id="RHEA-COMP:11060"/>
        <dbReference type="Rhea" id="RHEA-COMP:11605"/>
        <dbReference type="ChEBI" id="CHEBI:15378"/>
        <dbReference type="ChEBI" id="CHEBI:30013"/>
        <dbReference type="ChEBI" id="CHEBI:30616"/>
        <dbReference type="ChEBI" id="CHEBI:61977"/>
        <dbReference type="ChEBI" id="CHEBI:456216"/>
        <dbReference type="EC" id="2.7.11.1"/>
    </reaction>
</comment>
<dbReference type="PANTHER" id="PTHR45723">
    <property type="entry name" value="SERINE/THREONINE-PROTEIN KINASE RIO1"/>
    <property type="match status" value="1"/>
</dbReference>
<dbReference type="PROSITE" id="PS00109">
    <property type="entry name" value="PROTEIN_KINASE_TYR"/>
    <property type="match status" value="1"/>
</dbReference>
<keyword evidence="15" id="KW-1185">Reference proteome</keyword>
<evidence type="ECO:0000256" key="10">
    <source>
        <dbReference type="ARBA" id="ARBA00047899"/>
    </source>
</evidence>
<evidence type="ECO:0000256" key="1">
    <source>
        <dbReference type="ARBA" id="ARBA00009196"/>
    </source>
</evidence>
<evidence type="ECO:0000256" key="12">
    <source>
        <dbReference type="SAM" id="MobiDB-lite"/>
    </source>
</evidence>
<dbReference type="InterPro" id="IPR018935">
    <property type="entry name" value="RIO_kinase_CS"/>
</dbReference>
<dbReference type="Proteomes" id="UP001244341">
    <property type="component" value="Chromosome 15b"/>
</dbReference>
<evidence type="ECO:0000256" key="4">
    <source>
        <dbReference type="ARBA" id="ARBA00022679"/>
    </source>
</evidence>
<comment type="similarity">
    <text evidence="1">Belongs to the protein kinase superfamily. RIO-type Ser/Thr kinase family.</text>
</comment>
<dbReference type="Gene3D" id="1.10.510.10">
    <property type="entry name" value="Transferase(Phosphotransferase) domain 1"/>
    <property type="match status" value="1"/>
</dbReference>
<evidence type="ECO:0000256" key="2">
    <source>
        <dbReference type="ARBA" id="ARBA00012513"/>
    </source>
</evidence>
<dbReference type="InterPro" id="IPR000687">
    <property type="entry name" value="RIO_kinase"/>
</dbReference>
<evidence type="ECO:0000313" key="15">
    <source>
        <dbReference type="Proteomes" id="UP001244341"/>
    </source>
</evidence>
<keyword evidence="9" id="KW-0460">Magnesium</keyword>
<dbReference type="Pfam" id="PF01163">
    <property type="entry name" value="RIO1"/>
    <property type="match status" value="1"/>
</dbReference>
<evidence type="ECO:0000256" key="11">
    <source>
        <dbReference type="ARBA" id="ARBA00048679"/>
    </source>
</evidence>